<evidence type="ECO:0000313" key="1">
    <source>
        <dbReference type="EMBL" id="KAF7426683.1"/>
    </source>
</evidence>
<evidence type="ECO:0000313" key="3">
    <source>
        <dbReference type="Proteomes" id="UP000623687"/>
    </source>
</evidence>
<comment type="caution">
    <text evidence="2">The sequence shown here is derived from an EMBL/GenBank/DDBJ whole genome shotgun (WGS) entry which is preliminary data.</text>
</comment>
<dbReference type="EMBL" id="JACETU010000001">
    <property type="protein sequence ID" value="KAF7439672.1"/>
    <property type="molecule type" value="Genomic_DNA"/>
</dbReference>
<accession>A0A8H7DW83</accession>
<dbReference type="AlphaFoldDB" id="A0A8H7DW83"/>
<dbReference type="RefSeq" id="XP_036635516.1">
    <property type="nucleotide sequence ID" value="XM_036769671.1"/>
</dbReference>
<dbReference type="VEuPathDB" id="FungiDB:PC9H_000008"/>
<keyword evidence="3" id="KW-1185">Reference proteome</keyword>
<organism evidence="2 3">
    <name type="scientific">Pleurotus ostreatus</name>
    <name type="common">Oyster mushroom</name>
    <name type="synonym">White-rot fungus</name>
    <dbReference type="NCBI Taxonomy" id="5322"/>
    <lineage>
        <taxon>Eukaryota</taxon>
        <taxon>Fungi</taxon>
        <taxon>Dikarya</taxon>
        <taxon>Basidiomycota</taxon>
        <taxon>Agaricomycotina</taxon>
        <taxon>Agaricomycetes</taxon>
        <taxon>Agaricomycetidae</taxon>
        <taxon>Agaricales</taxon>
        <taxon>Pleurotineae</taxon>
        <taxon>Pleurotaceae</taxon>
        <taxon>Pleurotus</taxon>
    </lineage>
</organism>
<reference evidence="2" key="1">
    <citation type="submission" date="2019-07" db="EMBL/GenBank/DDBJ databases">
        <authorList>
            <person name="Palmer J.M."/>
        </authorList>
    </citation>
    <scope>NUCLEOTIDE SEQUENCE</scope>
    <source>
        <strain evidence="2">PC9</strain>
    </source>
</reference>
<dbReference type="VEuPathDB" id="FungiDB:PC9H_009052"/>
<protein>
    <submittedName>
        <fullName evidence="2">Uncharacterized protein</fullName>
    </submittedName>
</protein>
<proteinExistence type="predicted"/>
<gene>
    <name evidence="2" type="ORF">PC9H_000008</name>
    <name evidence="1" type="ORF">PC9H_009052</name>
</gene>
<dbReference type="Proteomes" id="UP000623687">
    <property type="component" value="Unassembled WGS sequence"/>
</dbReference>
<dbReference type="GeneID" id="59369849"/>
<sequence>MDEASKHERGVDLGWFFFRLRYEDRSKRRNFQNLRLLLVWGNCVTGKEKCTVADIFEELPGLECFEAMMDDVRCTRDARDGTTRVVRWRCQKNEAWRRDWAKGVSTVDPDSPLILFSDLWCQ</sequence>
<name>A0A8H7DW83_PLEOS</name>
<evidence type="ECO:0000313" key="2">
    <source>
        <dbReference type="EMBL" id="KAF7439672.1"/>
    </source>
</evidence>
<dbReference type="EMBL" id="JACETU010000006">
    <property type="protein sequence ID" value="KAF7426683.1"/>
    <property type="molecule type" value="Genomic_DNA"/>
</dbReference>